<organism evidence="1">
    <name type="scientific">Guillardia theta (strain CCMP2712)</name>
    <name type="common">Cryptophyte</name>
    <dbReference type="NCBI Taxonomy" id="905079"/>
    <lineage>
        <taxon>Eukaryota</taxon>
        <taxon>Cryptophyceae</taxon>
        <taxon>Pyrenomonadales</taxon>
        <taxon>Geminigeraceae</taxon>
        <taxon>Guillardia</taxon>
    </lineage>
</organism>
<name>L1JKJ4_GUITC</name>
<dbReference type="EMBL" id="JH992984">
    <property type="protein sequence ID" value="EKX48827.1"/>
    <property type="molecule type" value="Genomic_DNA"/>
</dbReference>
<dbReference type="EnsemblProtists" id="EKX48827">
    <property type="protein sequence ID" value="EKX48827"/>
    <property type="gene ID" value="GUITHDRAFT_105451"/>
</dbReference>
<accession>L1JKJ4</accession>
<keyword evidence="3" id="KW-1185">Reference proteome</keyword>
<dbReference type="RefSeq" id="XP_005835807.1">
    <property type="nucleotide sequence ID" value="XM_005835750.1"/>
</dbReference>
<dbReference type="HOGENOM" id="CLU_1191832_0_0_1"/>
<sequence>MVVNNAGVHAVIEHDRNGEGYQISSVLRGGQIARRVVPMDTLISVDGVAVYGLPIAQVKSMIRGPEGSAIRLLLSRPGVGSFETTIFRTSSELQDTQLCLLQEINSMLTCQDDPNDPASVYETMIQNSWRNKDSMDGKMYMSVVELIRELKKQLIMGASESEMKETITRLQLELASANLTTTQMRKEMKDREYQEIVPVTMTIRYRLDELQEDTERRQAFKRELQEEISKAWS</sequence>
<dbReference type="KEGG" id="gtt:GUITHDRAFT_105451"/>
<dbReference type="SUPFAM" id="SSF50156">
    <property type="entry name" value="PDZ domain-like"/>
    <property type="match status" value="1"/>
</dbReference>
<proteinExistence type="predicted"/>
<dbReference type="InterPro" id="IPR036034">
    <property type="entry name" value="PDZ_sf"/>
</dbReference>
<dbReference type="Proteomes" id="UP000011087">
    <property type="component" value="Unassembled WGS sequence"/>
</dbReference>
<dbReference type="GeneID" id="17305360"/>
<evidence type="ECO:0000313" key="1">
    <source>
        <dbReference type="EMBL" id="EKX48827.1"/>
    </source>
</evidence>
<evidence type="ECO:0000313" key="2">
    <source>
        <dbReference type="EnsemblProtists" id="EKX48827"/>
    </source>
</evidence>
<evidence type="ECO:0000313" key="3">
    <source>
        <dbReference type="Proteomes" id="UP000011087"/>
    </source>
</evidence>
<dbReference type="AlphaFoldDB" id="L1JKJ4"/>
<protein>
    <recommendedName>
        <fullName evidence="4">PDZ domain-containing protein</fullName>
    </recommendedName>
</protein>
<dbReference type="PaxDb" id="55529-EKX48827"/>
<reference evidence="1 3" key="1">
    <citation type="journal article" date="2012" name="Nature">
        <title>Algal genomes reveal evolutionary mosaicism and the fate of nucleomorphs.</title>
        <authorList>
            <consortium name="DOE Joint Genome Institute"/>
            <person name="Curtis B.A."/>
            <person name="Tanifuji G."/>
            <person name="Burki F."/>
            <person name="Gruber A."/>
            <person name="Irimia M."/>
            <person name="Maruyama S."/>
            <person name="Arias M.C."/>
            <person name="Ball S.G."/>
            <person name="Gile G.H."/>
            <person name="Hirakawa Y."/>
            <person name="Hopkins J.F."/>
            <person name="Kuo A."/>
            <person name="Rensing S.A."/>
            <person name="Schmutz J."/>
            <person name="Symeonidi A."/>
            <person name="Elias M."/>
            <person name="Eveleigh R.J."/>
            <person name="Herman E.K."/>
            <person name="Klute M.J."/>
            <person name="Nakayama T."/>
            <person name="Obornik M."/>
            <person name="Reyes-Prieto A."/>
            <person name="Armbrust E.V."/>
            <person name="Aves S.J."/>
            <person name="Beiko R.G."/>
            <person name="Coutinho P."/>
            <person name="Dacks J.B."/>
            <person name="Durnford D.G."/>
            <person name="Fast N.M."/>
            <person name="Green B.R."/>
            <person name="Grisdale C.J."/>
            <person name="Hempel F."/>
            <person name="Henrissat B."/>
            <person name="Hoppner M.P."/>
            <person name="Ishida K."/>
            <person name="Kim E."/>
            <person name="Koreny L."/>
            <person name="Kroth P.G."/>
            <person name="Liu Y."/>
            <person name="Malik S.B."/>
            <person name="Maier U.G."/>
            <person name="McRose D."/>
            <person name="Mock T."/>
            <person name="Neilson J.A."/>
            <person name="Onodera N.T."/>
            <person name="Poole A.M."/>
            <person name="Pritham E.J."/>
            <person name="Richards T.A."/>
            <person name="Rocap G."/>
            <person name="Roy S.W."/>
            <person name="Sarai C."/>
            <person name="Schaack S."/>
            <person name="Shirato S."/>
            <person name="Slamovits C.H."/>
            <person name="Spencer D.F."/>
            <person name="Suzuki S."/>
            <person name="Worden A.Z."/>
            <person name="Zauner S."/>
            <person name="Barry K."/>
            <person name="Bell C."/>
            <person name="Bharti A.K."/>
            <person name="Crow J.A."/>
            <person name="Grimwood J."/>
            <person name="Kramer R."/>
            <person name="Lindquist E."/>
            <person name="Lucas S."/>
            <person name="Salamov A."/>
            <person name="McFadden G.I."/>
            <person name="Lane C.E."/>
            <person name="Keeling P.J."/>
            <person name="Gray M.W."/>
            <person name="Grigoriev I.V."/>
            <person name="Archibald J.M."/>
        </authorList>
    </citation>
    <scope>NUCLEOTIDE SEQUENCE</scope>
    <source>
        <strain evidence="1 3">CCMP2712</strain>
    </source>
</reference>
<dbReference type="Gene3D" id="2.30.42.10">
    <property type="match status" value="1"/>
</dbReference>
<reference evidence="2" key="3">
    <citation type="submission" date="2015-06" db="UniProtKB">
        <authorList>
            <consortium name="EnsemblProtists"/>
        </authorList>
    </citation>
    <scope>IDENTIFICATION</scope>
</reference>
<reference evidence="3" key="2">
    <citation type="submission" date="2012-11" db="EMBL/GenBank/DDBJ databases">
        <authorList>
            <person name="Kuo A."/>
            <person name="Curtis B.A."/>
            <person name="Tanifuji G."/>
            <person name="Burki F."/>
            <person name="Gruber A."/>
            <person name="Irimia M."/>
            <person name="Maruyama S."/>
            <person name="Arias M.C."/>
            <person name="Ball S.G."/>
            <person name="Gile G.H."/>
            <person name="Hirakawa Y."/>
            <person name="Hopkins J.F."/>
            <person name="Rensing S.A."/>
            <person name="Schmutz J."/>
            <person name="Symeonidi A."/>
            <person name="Elias M."/>
            <person name="Eveleigh R.J."/>
            <person name="Herman E.K."/>
            <person name="Klute M.J."/>
            <person name="Nakayama T."/>
            <person name="Obornik M."/>
            <person name="Reyes-Prieto A."/>
            <person name="Armbrust E.V."/>
            <person name="Aves S.J."/>
            <person name="Beiko R.G."/>
            <person name="Coutinho P."/>
            <person name="Dacks J.B."/>
            <person name="Durnford D.G."/>
            <person name="Fast N.M."/>
            <person name="Green B.R."/>
            <person name="Grisdale C."/>
            <person name="Hempe F."/>
            <person name="Henrissat B."/>
            <person name="Hoppner M.P."/>
            <person name="Ishida K.-I."/>
            <person name="Kim E."/>
            <person name="Koreny L."/>
            <person name="Kroth P.G."/>
            <person name="Liu Y."/>
            <person name="Malik S.-B."/>
            <person name="Maier U.G."/>
            <person name="McRose D."/>
            <person name="Mock T."/>
            <person name="Neilson J.A."/>
            <person name="Onodera N.T."/>
            <person name="Poole A.M."/>
            <person name="Pritham E.J."/>
            <person name="Richards T.A."/>
            <person name="Rocap G."/>
            <person name="Roy S.W."/>
            <person name="Sarai C."/>
            <person name="Schaack S."/>
            <person name="Shirato S."/>
            <person name="Slamovits C.H."/>
            <person name="Spencer D.F."/>
            <person name="Suzuki S."/>
            <person name="Worden A.Z."/>
            <person name="Zauner S."/>
            <person name="Barry K."/>
            <person name="Bell C."/>
            <person name="Bharti A.K."/>
            <person name="Crow J.A."/>
            <person name="Grimwood J."/>
            <person name="Kramer R."/>
            <person name="Lindquist E."/>
            <person name="Lucas S."/>
            <person name="Salamov A."/>
            <person name="McFadden G.I."/>
            <person name="Lane C.E."/>
            <person name="Keeling P.J."/>
            <person name="Gray M.W."/>
            <person name="Grigoriev I.V."/>
            <person name="Archibald J.M."/>
        </authorList>
    </citation>
    <scope>NUCLEOTIDE SEQUENCE</scope>
    <source>
        <strain evidence="3">CCMP2712</strain>
    </source>
</reference>
<evidence type="ECO:0008006" key="4">
    <source>
        <dbReference type="Google" id="ProtNLM"/>
    </source>
</evidence>
<gene>
    <name evidence="1" type="ORF">GUITHDRAFT_105451</name>
</gene>